<dbReference type="PANTHER" id="PTHR20941">
    <property type="entry name" value="FOLATE SYNTHESIS PROTEINS"/>
    <property type="match status" value="1"/>
</dbReference>
<dbReference type="SUPFAM" id="SSF51717">
    <property type="entry name" value="Dihydropteroate synthetase-like"/>
    <property type="match status" value="1"/>
</dbReference>
<evidence type="ECO:0000313" key="2">
    <source>
        <dbReference type="EMBL" id="STZ55412.1"/>
    </source>
</evidence>
<dbReference type="AlphaFoldDB" id="A0A378T3N0"/>
<dbReference type="Proteomes" id="UP000254437">
    <property type="component" value="Unassembled WGS sequence"/>
</dbReference>
<dbReference type="InterPro" id="IPR011005">
    <property type="entry name" value="Dihydropteroate_synth-like_sf"/>
</dbReference>
<dbReference type="GO" id="GO:0046654">
    <property type="term" value="P:tetrahydrofolate biosynthetic process"/>
    <property type="evidence" value="ECO:0007669"/>
    <property type="project" value="TreeGrafter"/>
</dbReference>
<proteinExistence type="predicted"/>
<dbReference type="EMBL" id="UGQU01000001">
    <property type="protein sequence ID" value="STZ55412.1"/>
    <property type="molecule type" value="Genomic_DNA"/>
</dbReference>
<dbReference type="PROSITE" id="PS50972">
    <property type="entry name" value="PTERIN_BINDING"/>
    <property type="match status" value="1"/>
</dbReference>
<feature type="domain" description="Pterin-binding" evidence="1">
    <location>
        <begin position="1"/>
        <end position="109"/>
    </location>
</feature>
<dbReference type="EC" id="2.5.1.15" evidence="2"/>
<gene>
    <name evidence="2" type="primary">folP_2</name>
    <name evidence="2" type="ORF">NCTC10359_00004</name>
</gene>
<dbReference type="GO" id="GO:0004156">
    <property type="term" value="F:dihydropteroate synthase activity"/>
    <property type="evidence" value="ECO:0007669"/>
    <property type="project" value="UniProtKB-EC"/>
</dbReference>
<accession>A0A378T3N0</accession>
<evidence type="ECO:0000313" key="3">
    <source>
        <dbReference type="Proteomes" id="UP000254437"/>
    </source>
</evidence>
<keyword evidence="2" id="KW-0808">Transferase</keyword>
<organism evidence="2 3">
    <name type="scientific">Moraxella lacunata</name>
    <dbReference type="NCBI Taxonomy" id="477"/>
    <lineage>
        <taxon>Bacteria</taxon>
        <taxon>Pseudomonadati</taxon>
        <taxon>Pseudomonadota</taxon>
        <taxon>Gammaproteobacteria</taxon>
        <taxon>Moraxellales</taxon>
        <taxon>Moraxellaceae</taxon>
        <taxon>Moraxella</taxon>
    </lineage>
</organism>
<dbReference type="GO" id="GO:0005829">
    <property type="term" value="C:cytosol"/>
    <property type="evidence" value="ECO:0007669"/>
    <property type="project" value="TreeGrafter"/>
</dbReference>
<dbReference type="InterPro" id="IPR045031">
    <property type="entry name" value="DHP_synth-like"/>
</dbReference>
<dbReference type="InterPro" id="IPR000489">
    <property type="entry name" value="Pterin-binding_dom"/>
</dbReference>
<name>A0A378T3N0_MORLA</name>
<evidence type="ECO:0000259" key="1">
    <source>
        <dbReference type="PROSITE" id="PS50972"/>
    </source>
</evidence>
<protein>
    <submittedName>
        <fullName evidence="2">Dihydropteroate synthase</fullName>
        <ecNumber evidence="2">2.5.1.15</ecNumber>
    </submittedName>
</protein>
<dbReference type="Gene3D" id="3.20.20.20">
    <property type="entry name" value="Dihydropteroate synthase-like"/>
    <property type="match status" value="1"/>
</dbReference>
<dbReference type="Pfam" id="PF00809">
    <property type="entry name" value="Pterin_bind"/>
    <property type="match status" value="1"/>
</dbReference>
<reference evidence="2 3" key="1">
    <citation type="submission" date="2018-06" db="EMBL/GenBank/DDBJ databases">
        <authorList>
            <consortium name="Pathogen Informatics"/>
            <person name="Doyle S."/>
        </authorList>
    </citation>
    <scope>NUCLEOTIDE SEQUENCE [LARGE SCALE GENOMIC DNA]</scope>
    <source>
        <strain evidence="2 3">NCTC10359</strain>
    </source>
</reference>
<sequence>MVDKAIRAGVKRENVIIDVGMGFAKKYEHHTQIMKNLGEFGKLGYPMLFGVSRKRFLGELLANSKLPQYQSTTPSERDTASTALALLAVAQGASIIRTHNVAQTVEALAVWYSLSDKIDDD</sequence>
<dbReference type="PANTHER" id="PTHR20941:SF1">
    <property type="entry name" value="FOLIC ACID SYNTHESIS PROTEIN FOL1"/>
    <property type="match status" value="1"/>
</dbReference>